<evidence type="ECO:0000256" key="7">
    <source>
        <dbReference type="ARBA" id="ARBA00023273"/>
    </source>
</evidence>
<feature type="domain" description="TRAF3-interacting protein 1 N-terminal" evidence="9">
    <location>
        <begin position="49"/>
        <end position="160"/>
    </location>
</feature>
<comment type="subcellular location">
    <subcellularLocation>
        <location evidence="2">Cytoplasm</location>
        <location evidence="2">Cytoskeleton</location>
        <location evidence="2">Cilium axoneme</location>
    </subcellularLocation>
    <subcellularLocation>
        <location evidence="1">Cytoplasm</location>
        <location evidence="1">Cytoskeleton</location>
        <location evidence="1">Cilium basal body</location>
    </subcellularLocation>
</comment>
<keyword evidence="5" id="KW-0175">Coiled coil</keyword>
<sequence length="171" mass="19084">MPPIRVSRKRFRNGNGLGLTLSQSYELRVTLLSLRSGEQFQEIMSLDDMVEKTSTLISSVIQKPKMTPKLLAKPPFRFLHDIFIGVTKATGLGEGLFEGDLLDSSKFQDNKEAKMLFLKRWIDFVSVSAGELLQADPRKIISGLDVENTNLMLQAFALLAVRVRDGLVSNA</sequence>
<evidence type="ECO:0000259" key="9">
    <source>
        <dbReference type="Pfam" id="PF10243"/>
    </source>
</evidence>
<dbReference type="Gramene" id="KMS94546">
    <property type="protein sequence ID" value="KMS94546"/>
    <property type="gene ID" value="BVRB_020330"/>
</dbReference>
<dbReference type="GO" id="GO:0030992">
    <property type="term" value="C:intraciliary transport particle B"/>
    <property type="evidence" value="ECO:0007669"/>
    <property type="project" value="TreeGrafter"/>
</dbReference>
<dbReference type="EMBL" id="KQ092634">
    <property type="protein sequence ID" value="KMS94546.1"/>
    <property type="molecule type" value="Genomic_DNA"/>
</dbReference>
<dbReference type="Gene3D" id="1.10.418.50">
    <property type="entry name" value="Microtubule-binding protein MIP-T3"/>
    <property type="match status" value="1"/>
</dbReference>
<keyword evidence="7" id="KW-0966">Cell projection</keyword>
<evidence type="ECO:0000256" key="3">
    <source>
        <dbReference type="ARBA" id="ARBA00022490"/>
    </source>
</evidence>
<keyword evidence="11" id="KW-1185">Reference proteome</keyword>
<dbReference type="OrthoDB" id="10258914at2759"/>
<proteinExistence type="inferred from homology"/>
<dbReference type="PANTHER" id="PTHR31363">
    <property type="entry name" value="TRAF3-INTERACTING PROTEIN 1"/>
    <property type="match status" value="1"/>
</dbReference>
<keyword evidence="3" id="KW-0963">Cytoplasm</keyword>
<dbReference type="Proteomes" id="UP000035740">
    <property type="component" value="Unassembled WGS sequence"/>
</dbReference>
<feature type="non-terminal residue" evidence="10">
    <location>
        <position position="171"/>
    </location>
</feature>
<reference evidence="10 11" key="1">
    <citation type="journal article" date="2014" name="Nature">
        <title>The genome of the recently domesticated crop plant sugar beet (Beta vulgaris).</title>
        <authorList>
            <person name="Dohm J.C."/>
            <person name="Minoche A.E."/>
            <person name="Holtgrawe D."/>
            <person name="Capella-Gutierrez S."/>
            <person name="Zakrzewski F."/>
            <person name="Tafer H."/>
            <person name="Rupp O."/>
            <person name="Sorensen T.R."/>
            <person name="Stracke R."/>
            <person name="Reinhardt R."/>
            <person name="Goesmann A."/>
            <person name="Kraft T."/>
            <person name="Schulz B."/>
            <person name="Stadler P.F."/>
            <person name="Schmidt T."/>
            <person name="Gabaldon T."/>
            <person name="Lehrach H."/>
            <person name="Weisshaar B."/>
            <person name="Himmelbauer H."/>
        </authorList>
    </citation>
    <scope>NUCLEOTIDE SEQUENCE [LARGE SCALE GENOMIC DNA]</scope>
    <source>
        <tissue evidence="10">Taproot</tissue>
    </source>
</reference>
<keyword evidence="6" id="KW-0206">Cytoskeleton</keyword>
<name>A0A0J8B0P7_BETVV</name>
<accession>A0A0J8B0P7</accession>
<evidence type="ECO:0000256" key="4">
    <source>
        <dbReference type="ARBA" id="ARBA00022794"/>
    </source>
</evidence>
<evidence type="ECO:0000256" key="1">
    <source>
        <dbReference type="ARBA" id="ARBA00004120"/>
    </source>
</evidence>
<dbReference type="GO" id="GO:0070507">
    <property type="term" value="P:regulation of microtubule cytoskeleton organization"/>
    <property type="evidence" value="ECO:0007669"/>
    <property type="project" value="TreeGrafter"/>
</dbReference>
<evidence type="ECO:0000256" key="8">
    <source>
        <dbReference type="ARBA" id="ARBA00043971"/>
    </source>
</evidence>
<dbReference type="InterPro" id="IPR040468">
    <property type="entry name" value="TRAF3IP1_N"/>
</dbReference>
<evidence type="ECO:0000313" key="10">
    <source>
        <dbReference type="EMBL" id="KMS94546.1"/>
    </source>
</evidence>
<dbReference type="PANTHER" id="PTHR31363:SF0">
    <property type="entry name" value="TRAF3-INTERACTING PROTEIN 1"/>
    <property type="match status" value="1"/>
</dbReference>
<dbReference type="AlphaFoldDB" id="A0A0J8B0P7"/>
<evidence type="ECO:0000313" key="11">
    <source>
        <dbReference type="Proteomes" id="UP000035740"/>
    </source>
</evidence>
<protein>
    <recommendedName>
        <fullName evidence="9">TRAF3-interacting protein 1 N-terminal domain-containing protein</fullName>
    </recommendedName>
</protein>
<dbReference type="GO" id="GO:0030030">
    <property type="term" value="P:cell projection organization"/>
    <property type="evidence" value="ECO:0007669"/>
    <property type="project" value="UniProtKB-KW"/>
</dbReference>
<evidence type="ECO:0000256" key="2">
    <source>
        <dbReference type="ARBA" id="ARBA00004430"/>
    </source>
</evidence>
<gene>
    <name evidence="10" type="ORF">BVRB_020330</name>
</gene>
<dbReference type="GO" id="GO:0008017">
    <property type="term" value="F:microtubule binding"/>
    <property type="evidence" value="ECO:0007669"/>
    <property type="project" value="InterPro"/>
</dbReference>
<comment type="similarity">
    <text evidence="8">Belongs to the TRAF3IP1 family.</text>
</comment>
<dbReference type="InterPro" id="IPR042576">
    <property type="entry name" value="TRAF3IP1_N_sf"/>
</dbReference>
<keyword evidence="4" id="KW-0970">Cilium biogenesis/degradation</keyword>
<evidence type="ECO:0000256" key="6">
    <source>
        <dbReference type="ARBA" id="ARBA00023212"/>
    </source>
</evidence>
<dbReference type="InterPro" id="IPR018799">
    <property type="entry name" value="TRAF3IP1"/>
</dbReference>
<dbReference type="Pfam" id="PF10243">
    <property type="entry name" value="MIP-T3"/>
    <property type="match status" value="1"/>
</dbReference>
<organism evidence="10 11">
    <name type="scientific">Beta vulgaris subsp. vulgaris</name>
    <name type="common">Beet</name>
    <dbReference type="NCBI Taxonomy" id="3555"/>
    <lineage>
        <taxon>Eukaryota</taxon>
        <taxon>Viridiplantae</taxon>
        <taxon>Streptophyta</taxon>
        <taxon>Embryophyta</taxon>
        <taxon>Tracheophyta</taxon>
        <taxon>Spermatophyta</taxon>
        <taxon>Magnoliopsida</taxon>
        <taxon>eudicotyledons</taxon>
        <taxon>Gunneridae</taxon>
        <taxon>Pentapetalae</taxon>
        <taxon>Caryophyllales</taxon>
        <taxon>Chenopodiaceae</taxon>
        <taxon>Betoideae</taxon>
        <taxon>Beta</taxon>
    </lineage>
</organism>
<evidence type="ECO:0000256" key="5">
    <source>
        <dbReference type="ARBA" id="ARBA00023054"/>
    </source>
</evidence>